<accession>A0A194AFN6</accession>
<dbReference type="GO" id="GO:0003677">
    <property type="term" value="F:DNA binding"/>
    <property type="evidence" value="ECO:0007669"/>
    <property type="project" value="UniProtKB-KW"/>
</dbReference>
<dbReference type="InterPro" id="IPR002104">
    <property type="entry name" value="Integrase_catalytic"/>
</dbReference>
<dbReference type="GO" id="GO:0006310">
    <property type="term" value="P:DNA recombination"/>
    <property type="evidence" value="ECO:0007669"/>
    <property type="project" value="UniProtKB-KW"/>
</dbReference>
<evidence type="ECO:0000256" key="1">
    <source>
        <dbReference type="ARBA" id="ARBA00023125"/>
    </source>
</evidence>
<dbReference type="InterPro" id="IPR050090">
    <property type="entry name" value="Tyrosine_recombinase_XerCD"/>
</dbReference>
<dbReference type="EMBL" id="BDFE01000016">
    <property type="protein sequence ID" value="GAU08892.1"/>
    <property type="molecule type" value="Genomic_DNA"/>
</dbReference>
<dbReference type="InterPro" id="IPR013762">
    <property type="entry name" value="Integrase-like_cat_sf"/>
</dbReference>
<dbReference type="PANTHER" id="PTHR30349:SF94">
    <property type="entry name" value="INTEGRASE_RECOMBINASE HI_1414-RELATED"/>
    <property type="match status" value="1"/>
</dbReference>
<sequence length="352" mass="41056">MATFTKRGKGQWQVKIRRKGWPLQTKTFETKGDAEAWAREIESEMDRGVFVSRKEAECSTFREVIERFREEYIPRYAHPKKEESRLNHLLNYPLAEQFMASIRTKHLIEYIKTREAEGVGAHTIRLDLALISKIFEVARKDWGMDSLSNPVKRMTKPKIPQGRDRRLKRQVEVDGKIMSEETLLLQHASKRLKPIIKFALETAMRREEIVTLTWDRVNFETRTAYLPHTKNGEARTVPLSPKAIKILKELIPDKTIPIHGRVFQLSKGRLSKNFRAACLKANIKNLRFHDLRHEATSRLFENTDLDVMEIKGITGHKTLQMLARYAHLRADRLAKRLEGEKRGVQQTNPAER</sequence>
<keyword evidence="5" id="KW-1185">Reference proteome</keyword>
<dbReference type="Gene3D" id="1.10.443.10">
    <property type="entry name" value="Intergrase catalytic core"/>
    <property type="match status" value="1"/>
</dbReference>
<keyword evidence="1" id="KW-0238">DNA-binding</keyword>
<gene>
    <name evidence="4" type="ORF">DPF_1609</name>
</gene>
<dbReference type="OrthoDB" id="5429327at2"/>
<evidence type="ECO:0000313" key="5">
    <source>
        <dbReference type="Proteomes" id="UP000095200"/>
    </source>
</evidence>
<feature type="domain" description="Tyr recombinase" evidence="3">
    <location>
        <begin position="166"/>
        <end position="338"/>
    </location>
</feature>
<dbReference type="Proteomes" id="UP000095200">
    <property type="component" value="Unassembled WGS sequence"/>
</dbReference>
<dbReference type="InterPro" id="IPR010998">
    <property type="entry name" value="Integrase_recombinase_N"/>
</dbReference>
<dbReference type="SUPFAM" id="SSF56349">
    <property type="entry name" value="DNA breaking-rejoining enzymes"/>
    <property type="match status" value="1"/>
</dbReference>
<keyword evidence="2" id="KW-0233">DNA recombination</keyword>
<name>A0A194AFN6_9BACT</name>
<evidence type="ECO:0000313" key="4">
    <source>
        <dbReference type="EMBL" id="GAU08892.1"/>
    </source>
</evidence>
<dbReference type="PANTHER" id="PTHR30349">
    <property type="entry name" value="PHAGE INTEGRASE-RELATED"/>
    <property type="match status" value="1"/>
</dbReference>
<dbReference type="CDD" id="cd00796">
    <property type="entry name" value="INT_Rci_Hp1_C"/>
    <property type="match status" value="1"/>
</dbReference>
<protein>
    <submittedName>
        <fullName evidence="4">Integrase</fullName>
    </submittedName>
</protein>
<dbReference type="AlphaFoldDB" id="A0A194AFN6"/>
<dbReference type="Pfam" id="PF00589">
    <property type="entry name" value="Phage_integrase"/>
    <property type="match status" value="1"/>
</dbReference>
<dbReference type="PROSITE" id="PS51898">
    <property type="entry name" value="TYR_RECOMBINASE"/>
    <property type="match status" value="1"/>
</dbReference>
<evidence type="ECO:0000259" key="3">
    <source>
        <dbReference type="PROSITE" id="PS51898"/>
    </source>
</evidence>
<dbReference type="STRING" id="1592317.DPF_1609"/>
<evidence type="ECO:0000256" key="2">
    <source>
        <dbReference type="ARBA" id="ARBA00023172"/>
    </source>
</evidence>
<organism evidence="4 5">
    <name type="scientific">Desulfoplanes formicivorans</name>
    <dbReference type="NCBI Taxonomy" id="1592317"/>
    <lineage>
        <taxon>Bacteria</taxon>
        <taxon>Pseudomonadati</taxon>
        <taxon>Thermodesulfobacteriota</taxon>
        <taxon>Desulfovibrionia</taxon>
        <taxon>Desulfovibrionales</taxon>
        <taxon>Desulfoplanaceae</taxon>
        <taxon>Desulfoplanes</taxon>
    </lineage>
</organism>
<dbReference type="GO" id="GO:0015074">
    <property type="term" value="P:DNA integration"/>
    <property type="evidence" value="ECO:0007669"/>
    <property type="project" value="InterPro"/>
</dbReference>
<comment type="caution">
    <text evidence="4">The sequence shown here is derived from an EMBL/GenBank/DDBJ whole genome shotgun (WGS) entry which is preliminary data.</text>
</comment>
<dbReference type="RefSeq" id="WP_069858891.1">
    <property type="nucleotide sequence ID" value="NZ_BDFE01000016.1"/>
</dbReference>
<dbReference type="InterPro" id="IPR011010">
    <property type="entry name" value="DNA_brk_join_enz"/>
</dbReference>
<proteinExistence type="predicted"/>
<reference evidence="5" key="1">
    <citation type="submission" date="2016-06" db="EMBL/GenBank/DDBJ databases">
        <title>Draft genome sequence of Desulfoplanes formicivorans strain Pf12B.</title>
        <authorList>
            <person name="Watanabe M."/>
            <person name="Kojima H."/>
            <person name="Fukui M."/>
        </authorList>
    </citation>
    <scope>NUCLEOTIDE SEQUENCE [LARGE SCALE GENOMIC DNA]</scope>
    <source>
        <strain evidence="5">Pf12B</strain>
    </source>
</reference>
<dbReference type="Gene3D" id="1.10.150.130">
    <property type="match status" value="1"/>
</dbReference>